<dbReference type="Proteomes" id="UP000008177">
    <property type="component" value="Unplaced contigs"/>
</dbReference>
<dbReference type="HOGENOM" id="CLU_3384667_0_0_1"/>
<accession>G2Y7T7</accession>
<evidence type="ECO:0000313" key="2">
    <source>
        <dbReference type="Proteomes" id="UP000008177"/>
    </source>
</evidence>
<dbReference type="AlphaFoldDB" id="G2Y7T7"/>
<evidence type="ECO:0000313" key="1">
    <source>
        <dbReference type="EMBL" id="CCD48665.1"/>
    </source>
</evidence>
<dbReference type="InParanoid" id="G2Y7T7"/>
<name>G2Y7T7_BOTF4</name>
<protein>
    <submittedName>
        <fullName evidence="1">Uncharacterized protein</fullName>
    </submittedName>
</protein>
<organism evidence="1 2">
    <name type="scientific">Botryotinia fuckeliana (strain T4)</name>
    <name type="common">Noble rot fungus</name>
    <name type="synonym">Botrytis cinerea</name>
    <dbReference type="NCBI Taxonomy" id="999810"/>
    <lineage>
        <taxon>Eukaryota</taxon>
        <taxon>Fungi</taxon>
        <taxon>Dikarya</taxon>
        <taxon>Ascomycota</taxon>
        <taxon>Pezizomycotina</taxon>
        <taxon>Leotiomycetes</taxon>
        <taxon>Helotiales</taxon>
        <taxon>Sclerotiniaceae</taxon>
        <taxon>Botrytis</taxon>
    </lineage>
</organism>
<dbReference type="EMBL" id="FQ790296">
    <property type="protein sequence ID" value="CCD48665.1"/>
    <property type="molecule type" value="Genomic_DNA"/>
</dbReference>
<sequence length="33" mass="3862">MRRPALESLRSTNMKFEGVTAAVIDEENHFQFH</sequence>
<reference evidence="2" key="1">
    <citation type="journal article" date="2011" name="PLoS Genet.">
        <title>Genomic analysis of the necrotrophic fungal pathogens Sclerotinia sclerotiorum and Botrytis cinerea.</title>
        <authorList>
            <person name="Amselem J."/>
            <person name="Cuomo C.A."/>
            <person name="van Kan J.A."/>
            <person name="Viaud M."/>
            <person name="Benito E.P."/>
            <person name="Couloux A."/>
            <person name="Coutinho P.M."/>
            <person name="de Vries R.P."/>
            <person name="Dyer P.S."/>
            <person name="Fillinger S."/>
            <person name="Fournier E."/>
            <person name="Gout L."/>
            <person name="Hahn M."/>
            <person name="Kohn L."/>
            <person name="Lapalu N."/>
            <person name="Plummer K.M."/>
            <person name="Pradier J.M."/>
            <person name="Quevillon E."/>
            <person name="Sharon A."/>
            <person name="Simon A."/>
            <person name="ten Have A."/>
            <person name="Tudzynski B."/>
            <person name="Tudzynski P."/>
            <person name="Wincker P."/>
            <person name="Andrew M."/>
            <person name="Anthouard V."/>
            <person name="Beever R.E."/>
            <person name="Beffa R."/>
            <person name="Benoit I."/>
            <person name="Bouzid O."/>
            <person name="Brault B."/>
            <person name="Chen Z."/>
            <person name="Choquer M."/>
            <person name="Collemare J."/>
            <person name="Cotton P."/>
            <person name="Danchin E.G."/>
            <person name="Da Silva C."/>
            <person name="Gautier A."/>
            <person name="Giraud C."/>
            <person name="Giraud T."/>
            <person name="Gonzalez C."/>
            <person name="Grossetete S."/>
            <person name="Guldener U."/>
            <person name="Henrissat B."/>
            <person name="Howlett B.J."/>
            <person name="Kodira C."/>
            <person name="Kretschmer M."/>
            <person name="Lappartient A."/>
            <person name="Leroch M."/>
            <person name="Levis C."/>
            <person name="Mauceli E."/>
            <person name="Neuveglise C."/>
            <person name="Oeser B."/>
            <person name="Pearson M."/>
            <person name="Poulain J."/>
            <person name="Poussereau N."/>
            <person name="Quesneville H."/>
            <person name="Rascle C."/>
            <person name="Schumacher J."/>
            <person name="Segurens B."/>
            <person name="Sexton A."/>
            <person name="Silva E."/>
            <person name="Sirven C."/>
            <person name="Soanes D.M."/>
            <person name="Talbot N.J."/>
            <person name="Templeton M."/>
            <person name="Yandava C."/>
            <person name="Yarden O."/>
            <person name="Zeng Q."/>
            <person name="Rollins J.A."/>
            <person name="Lebrun M.H."/>
            <person name="Dickman M."/>
        </authorList>
    </citation>
    <scope>NUCLEOTIDE SEQUENCE [LARGE SCALE GENOMIC DNA]</scope>
    <source>
        <strain evidence="2">T4</strain>
    </source>
</reference>
<gene>
    <name evidence="1" type="ORF">BofuT4_uP033070.1</name>
</gene>
<proteinExistence type="predicted"/>